<accession>A0ABN7AUQ1</accession>
<evidence type="ECO:0000313" key="7">
    <source>
        <dbReference type="Proteomes" id="UP001307889"/>
    </source>
</evidence>
<dbReference type="Gene3D" id="1.20.58.190">
    <property type="entry name" value="Translin, domain 1"/>
    <property type="match status" value="1"/>
</dbReference>
<keyword evidence="5" id="KW-0539">Nucleus</keyword>
<evidence type="ECO:0000256" key="1">
    <source>
        <dbReference type="ARBA" id="ARBA00004123"/>
    </source>
</evidence>
<sequence>MAAEASDNPVLGAFKMFSEELTAKHDKYERIVKISRDITIESKRLIFTLHNLPKGDAKTLDNSTLENIKGRLKKIEESHFKRIAIELENEDAYLYHRAYTWGVQEYVEALTYFEFINNNHLVEWENVTERCKFTIKPDSPDGESRTLTLLVPLTDYILGVMDMTGEVMRYCISALGAGDPTAARKACEFVKYVYCALHQISMGHKEYAQKFEVAGQSLGKMEYNCYLAKMQRLDDPSGPRLRCEVSPADGS</sequence>
<dbReference type="Pfam" id="PF01997">
    <property type="entry name" value="Translin"/>
    <property type="match status" value="1"/>
</dbReference>
<dbReference type="CDD" id="cd14820">
    <property type="entry name" value="TRAX"/>
    <property type="match status" value="1"/>
</dbReference>
<proteinExistence type="inferred from homology"/>
<dbReference type="Proteomes" id="UP001307889">
    <property type="component" value="Chromosome 6"/>
</dbReference>
<dbReference type="Gene3D" id="1.20.58.200">
    <property type="entry name" value="Translin, domain 2"/>
    <property type="match status" value="1"/>
</dbReference>
<evidence type="ECO:0000313" key="6">
    <source>
        <dbReference type="EMBL" id="BES95678.1"/>
    </source>
</evidence>
<evidence type="ECO:0000256" key="3">
    <source>
        <dbReference type="ARBA" id="ARBA00005902"/>
    </source>
</evidence>
<keyword evidence="7" id="KW-1185">Reference proteome</keyword>
<protein>
    <submittedName>
        <fullName evidence="6">Translin-associated factor X</fullName>
    </submittedName>
</protein>
<name>A0ABN7AUQ1_9HEMI</name>
<dbReference type="InterPro" id="IPR002848">
    <property type="entry name" value="Translin_fam"/>
</dbReference>
<keyword evidence="4" id="KW-0963">Cytoplasm</keyword>
<dbReference type="InterPro" id="IPR036081">
    <property type="entry name" value="Translin_sf"/>
</dbReference>
<dbReference type="InterPro" id="IPR016069">
    <property type="entry name" value="Translin_C"/>
</dbReference>
<comment type="subcellular location">
    <subcellularLocation>
        <location evidence="2">Cytoplasm</location>
    </subcellularLocation>
    <subcellularLocation>
        <location evidence="1">Nucleus</location>
    </subcellularLocation>
</comment>
<evidence type="ECO:0000256" key="5">
    <source>
        <dbReference type="ARBA" id="ARBA00023242"/>
    </source>
</evidence>
<dbReference type="SUPFAM" id="SSF74784">
    <property type="entry name" value="Translin"/>
    <property type="match status" value="1"/>
</dbReference>
<dbReference type="InterPro" id="IPR016068">
    <property type="entry name" value="Translin_N"/>
</dbReference>
<organism evidence="6 7">
    <name type="scientific">Nesidiocoris tenuis</name>
    <dbReference type="NCBI Taxonomy" id="355587"/>
    <lineage>
        <taxon>Eukaryota</taxon>
        <taxon>Metazoa</taxon>
        <taxon>Ecdysozoa</taxon>
        <taxon>Arthropoda</taxon>
        <taxon>Hexapoda</taxon>
        <taxon>Insecta</taxon>
        <taxon>Pterygota</taxon>
        <taxon>Neoptera</taxon>
        <taxon>Paraneoptera</taxon>
        <taxon>Hemiptera</taxon>
        <taxon>Heteroptera</taxon>
        <taxon>Panheteroptera</taxon>
        <taxon>Cimicomorpha</taxon>
        <taxon>Miridae</taxon>
        <taxon>Dicyphina</taxon>
        <taxon>Nesidiocoris</taxon>
    </lineage>
</organism>
<evidence type="ECO:0000256" key="2">
    <source>
        <dbReference type="ARBA" id="ARBA00004496"/>
    </source>
</evidence>
<gene>
    <name evidence="6" type="ORF">NTJ_08487</name>
</gene>
<reference evidence="6 7" key="1">
    <citation type="submission" date="2023-09" db="EMBL/GenBank/DDBJ databases">
        <title>Nesidiocoris tenuis whole genome shotgun sequence.</title>
        <authorList>
            <person name="Shibata T."/>
            <person name="Shimoda M."/>
            <person name="Kobayashi T."/>
            <person name="Uehara T."/>
        </authorList>
    </citation>
    <scope>NUCLEOTIDE SEQUENCE [LARGE SCALE GENOMIC DNA]</scope>
    <source>
        <strain evidence="6 7">Japan</strain>
    </source>
</reference>
<dbReference type="EMBL" id="AP028914">
    <property type="protein sequence ID" value="BES95678.1"/>
    <property type="molecule type" value="Genomic_DNA"/>
</dbReference>
<dbReference type="PANTHER" id="PTHR10741">
    <property type="entry name" value="TRANSLIN AND TRANSLIN ASSOCIATED PROTEIN X"/>
    <property type="match status" value="1"/>
</dbReference>
<evidence type="ECO:0000256" key="4">
    <source>
        <dbReference type="ARBA" id="ARBA00022490"/>
    </source>
</evidence>
<comment type="similarity">
    <text evidence="3">Belongs to the translin family.</text>
</comment>